<dbReference type="Pfam" id="PF04519">
    <property type="entry name" value="Bactofilin"/>
    <property type="match status" value="1"/>
</dbReference>
<dbReference type="AlphaFoldDB" id="A0A7L8ADA9"/>
<name>A0A7L8ADA9_9FLAO</name>
<dbReference type="PANTHER" id="PTHR35024">
    <property type="entry name" value="HYPOTHETICAL CYTOSOLIC PROTEIN"/>
    <property type="match status" value="1"/>
</dbReference>
<evidence type="ECO:0000313" key="3">
    <source>
        <dbReference type="Proteomes" id="UP000516764"/>
    </source>
</evidence>
<dbReference type="EMBL" id="CP061813">
    <property type="protein sequence ID" value="QOD59907.1"/>
    <property type="molecule type" value="Genomic_DNA"/>
</dbReference>
<dbReference type="Proteomes" id="UP000516764">
    <property type="component" value="Chromosome"/>
</dbReference>
<dbReference type="PANTHER" id="PTHR35024:SF4">
    <property type="entry name" value="POLYMER-FORMING CYTOSKELETAL PROTEIN"/>
    <property type="match status" value="1"/>
</dbReference>
<dbReference type="OrthoDB" id="5432602at2"/>
<protein>
    <submittedName>
        <fullName evidence="2">Polymer-forming cytoskeletal protein</fullName>
    </submittedName>
</protein>
<keyword evidence="3" id="KW-1185">Reference proteome</keyword>
<dbReference type="KEGG" id="phal:H9I45_11170"/>
<evidence type="ECO:0000313" key="2">
    <source>
        <dbReference type="EMBL" id="QOD59907.1"/>
    </source>
</evidence>
<dbReference type="RefSeq" id="WP_088352609.1">
    <property type="nucleotide sequence ID" value="NZ_CP061813.1"/>
</dbReference>
<reference evidence="2 3" key="1">
    <citation type="journal article" date="2016" name="Int. J. Syst. Evol. Microbiol.">
        <title>Polaribacter haliotis sp. nov., isolated from the gut of abalone Haliotis discus hannai.</title>
        <authorList>
            <person name="Kim Y.O."/>
            <person name="Park I.S."/>
            <person name="Park S."/>
            <person name="Nam B.H."/>
            <person name="Park J.M."/>
            <person name="Kim D.G."/>
            <person name="Yoon J.H."/>
        </authorList>
    </citation>
    <scope>NUCLEOTIDE SEQUENCE [LARGE SCALE GENOMIC DNA]</scope>
    <source>
        <strain evidence="2 3">KCTC 52418</strain>
    </source>
</reference>
<evidence type="ECO:0000256" key="1">
    <source>
        <dbReference type="ARBA" id="ARBA00044755"/>
    </source>
</evidence>
<organism evidence="2 3">
    <name type="scientific">Polaribacter haliotis</name>
    <dbReference type="NCBI Taxonomy" id="1888915"/>
    <lineage>
        <taxon>Bacteria</taxon>
        <taxon>Pseudomonadati</taxon>
        <taxon>Bacteroidota</taxon>
        <taxon>Flavobacteriia</taxon>
        <taxon>Flavobacteriales</taxon>
        <taxon>Flavobacteriaceae</taxon>
    </lineage>
</organism>
<accession>A0A7L8ADA9</accession>
<dbReference type="InterPro" id="IPR007607">
    <property type="entry name" value="BacA/B"/>
</dbReference>
<sequence>MFNSKEKKPVKTKAMERNVVAKNTTIVGDIKSDGDFRIDGTLEGTLKTQGRVIIGVDGFVKGNVEATNADIEGKFSGTLQVSKTLTIKGTANISGDVTIGKLSIEPGATFNATCAMKGALKEMNPSNESKKTSEKTA</sequence>
<proteinExistence type="inferred from homology"/>
<gene>
    <name evidence="2" type="ORF">H9I45_11170</name>
</gene>
<comment type="similarity">
    <text evidence="1">Belongs to the bactofilin family.</text>
</comment>